<feature type="transmembrane region" description="Helical" evidence="1">
    <location>
        <begin position="40"/>
        <end position="65"/>
    </location>
</feature>
<name>A0ABT1A1H9_9PSEU</name>
<evidence type="ECO:0000313" key="2">
    <source>
        <dbReference type="EMBL" id="MCO1656861.1"/>
    </source>
</evidence>
<dbReference type="EMBL" id="JAGSOV010000037">
    <property type="protein sequence ID" value="MCO1656861.1"/>
    <property type="molecule type" value="Genomic_DNA"/>
</dbReference>
<keyword evidence="3" id="KW-1185">Reference proteome</keyword>
<comment type="caution">
    <text evidence="2">The sequence shown here is derived from an EMBL/GenBank/DDBJ whole genome shotgun (WGS) entry which is preliminary data.</text>
</comment>
<proteinExistence type="predicted"/>
<evidence type="ECO:0000256" key="1">
    <source>
        <dbReference type="SAM" id="Phobius"/>
    </source>
</evidence>
<feature type="transmembrane region" description="Helical" evidence="1">
    <location>
        <begin position="111"/>
        <end position="134"/>
    </location>
</feature>
<evidence type="ECO:0008006" key="4">
    <source>
        <dbReference type="Google" id="ProtNLM"/>
    </source>
</evidence>
<keyword evidence="1" id="KW-1133">Transmembrane helix</keyword>
<evidence type="ECO:0000313" key="3">
    <source>
        <dbReference type="Proteomes" id="UP001165283"/>
    </source>
</evidence>
<organism evidence="2 3">
    <name type="scientific">Pseudonocardia humida</name>
    <dbReference type="NCBI Taxonomy" id="2800819"/>
    <lineage>
        <taxon>Bacteria</taxon>
        <taxon>Bacillati</taxon>
        <taxon>Actinomycetota</taxon>
        <taxon>Actinomycetes</taxon>
        <taxon>Pseudonocardiales</taxon>
        <taxon>Pseudonocardiaceae</taxon>
        <taxon>Pseudonocardia</taxon>
    </lineage>
</organism>
<keyword evidence="1" id="KW-0812">Transmembrane</keyword>
<accession>A0ABT1A1H9</accession>
<reference evidence="2" key="1">
    <citation type="submission" date="2021-04" db="EMBL/GenBank/DDBJ databases">
        <title>Pseudonocardia sp. nov., isolated from sandy soil of mangrove forest.</title>
        <authorList>
            <person name="Zan Z."/>
            <person name="Huang R."/>
            <person name="Liu W."/>
        </authorList>
    </citation>
    <scope>NUCLEOTIDE SEQUENCE</scope>
    <source>
        <strain evidence="2">S2-4</strain>
    </source>
</reference>
<feature type="transmembrane region" description="Helical" evidence="1">
    <location>
        <begin position="9"/>
        <end position="28"/>
    </location>
</feature>
<gene>
    <name evidence="2" type="ORF">KDL28_17520</name>
</gene>
<protein>
    <recommendedName>
        <fullName evidence="4">DUF2178 domain-containing protein</fullName>
    </recommendedName>
</protein>
<feature type="transmembrane region" description="Helical" evidence="1">
    <location>
        <begin position="86"/>
        <end position="105"/>
    </location>
</feature>
<dbReference type="Proteomes" id="UP001165283">
    <property type="component" value="Unassembled WGS sequence"/>
</dbReference>
<keyword evidence="1" id="KW-0472">Membrane</keyword>
<sequence>MSSEEKRAWIYAGVAVGVPVVYFAVVLARLSGTDVASVSYVGPMLTAVGVAIAAGIVLNIVVAIARPDEAGRKDERDQQINRFGDSVGFFVMSIGAVVPLGLAMARVEHFWIAQALYLSFVLAALVSAIAKIVAYRRGI</sequence>